<dbReference type="Gene3D" id="2.30.30.380">
    <property type="entry name" value="Zn-finger domain of Sec23/24"/>
    <property type="match status" value="1"/>
</dbReference>
<evidence type="ECO:0000256" key="4">
    <source>
        <dbReference type="SAM" id="MobiDB-lite"/>
    </source>
</evidence>
<keyword evidence="6" id="KW-1185">Reference proteome</keyword>
<evidence type="ECO:0000256" key="1">
    <source>
        <dbReference type="ARBA" id="ARBA00022723"/>
    </source>
</evidence>
<dbReference type="GO" id="GO:0008270">
    <property type="term" value="F:zinc ion binding"/>
    <property type="evidence" value="ECO:0007669"/>
    <property type="project" value="UniProtKB-KW"/>
</dbReference>
<evidence type="ECO:0000313" key="5">
    <source>
        <dbReference type="EMBL" id="KAL1131904.1"/>
    </source>
</evidence>
<gene>
    <name evidence="5" type="ORF">AAG570_011515</name>
</gene>
<evidence type="ECO:0000256" key="2">
    <source>
        <dbReference type="ARBA" id="ARBA00022771"/>
    </source>
</evidence>
<dbReference type="Proteomes" id="UP001558652">
    <property type="component" value="Unassembled WGS sequence"/>
</dbReference>
<dbReference type="InterPro" id="IPR036443">
    <property type="entry name" value="Znf_RanBP2_sf"/>
</dbReference>
<organism evidence="5 6">
    <name type="scientific">Ranatra chinensis</name>
    <dbReference type="NCBI Taxonomy" id="642074"/>
    <lineage>
        <taxon>Eukaryota</taxon>
        <taxon>Metazoa</taxon>
        <taxon>Ecdysozoa</taxon>
        <taxon>Arthropoda</taxon>
        <taxon>Hexapoda</taxon>
        <taxon>Insecta</taxon>
        <taxon>Pterygota</taxon>
        <taxon>Neoptera</taxon>
        <taxon>Paraneoptera</taxon>
        <taxon>Hemiptera</taxon>
        <taxon>Heteroptera</taxon>
        <taxon>Panheteroptera</taxon>
        <taxon>Nepomorpha</taxon>
        <taxon>Nepidae</taxon>
        <taxon>Ranatrinae</taxon>
        <taxon>Ranatra</taxon>
    </lineage>
</organism>
<dbReference type="AlphaFoldDB" id="A0ABD0YL27"/>
<dbReference type="PANTHER" id="PTHR46858">
    <property type="entry name" value="OS05G0521000 PROTEIN"/>
    <property type="match status" value="1"/>
</dbReference>
<reference evidence="5 6" key="1">
    <citation type="submission" date="2024-07" db="EMBL/GenBank/DDBJ databases">
        <title>Chromosome-level genome assembly of the water stick insect Ranatra chinensis (Heteroptera: Nepidae).</title>
        <authorList>
            <person name="Liu X."/>
        </authorList>
    </citation>
    <scope>NUCLEOTIDE SEQUENCE [LARGE SCALE GENOMIC DNA]</scope>
    <source>
        <strain evidence="5">Cailab_2021Rc</strain>
        <tissue evidence="5">Muscle</tissue>
    </source>
</reference>
<protein>
    <submittedName>
        <fullName evidence="5">Uncharacterized protein</fullName>
    </submittedName>
</protein>
<feature type="region of interest" description="Disordered" evidence="4">
    <location>
        <begin position="82"/>
        <end position="105"/>
    </location>
</feature>
<dbReference type="Gene3D" id="3.30.40.10">
    <property type="entry name" value="Zinc/RING finger domain, C3HC4 (zinc finger)"/>
    <property type="match status" value="1"/>
</dbReference>
<dbReference type="EMBL" id="JBFDAA010000006">
    <property type="protein sequence ID" value="KAL1131904.1"/>
    <property type="molecule type" value="Genomic_DNA"/>
</dbReference>
<comment type="caution">
    <text evidence="5">The sequence shown here is derived from an EMBL/GenBank/DDBJ whole genome shotgun (WGS) entry which is preliminary data.</text>
</comment>
<keyword evidence="3" id="KW-0862">Zinc</keyword>
<dbReference type="SUPFAM" id="SSF90209">
    <property type="entry name" value="Ran binding protein zinc finger-like"/>
    <property type="match status" value="1"/>
</dbReference>
<proteinExistence type="predicted"/>
<dbReference type="PANTHER" id="PTHR46858:SF5">
    <property type="entry name" value="E3 UBIQUITIN-PROTEIN LIGASE APD1-RELATED"/>
    <property type="match status" value="1"/>
</dbReference>
<dbReference type="InterPro" id="IPR013083">
    <property type="entry name" value="Znf_RING/FYVE/PHD"/>
</dbReference>
<sequence>MCEIYFQDICSTVTFEFTNCNQNGSDTFADSSSESSATNTVDPELSRADFWTCVQCKEQNNNPLFRYCEKCFKVRKNFFPPRPHRKKSYQKQRKRSKKCTDSAGSSGLGTSILENVDLSNSEALASKELKLDYLPNETPVPEKEVALCETCFINPKDGGYVHGNIVHVYNCYKCAIKILKQRGKCPICNRLVRQVLKVIVY</sequence>
<evidence type="ECO:0000313" key="6">
    <source>
        <dbReference type="Proteomes" id="UP001558652"/>
    </source>
</evidence>
<evidence type="ECO:0000256" key="3">
    <source>
        <dbReference type="ARBA" id="ARBA00022833"/>
    </source>
</evidence>
<keyword evidence="1" id="KW-0479">Metal-binding</keyword>
<keyword evidence="2" id="KW-0863">Zinc-finger</keyword>
<name>A0ABD0YL27_9HEMI</name>
<feature type="compositionally biased region" description="Basic residues" evidence="4">
    <location>
        <begin position="82"/>
        <end position="97"/>
    </location>
</feature>
<accession>A0ABD0YL27</accession>